<evidence type="ECO:0000313" key="9">
    <source>
        <dbReference type="EMBL" id="CAX40241.1"/>
    </source>
</evidence>
<evidence type="ECO:0000256" key="5">
    <source>
        <dbReference type="SAM" id="Coils"/>
    </source>
</evidence>
<evidence type="ECO:0000259" key="7">
    <source>
        <dbReference type="Pfam" id="PF03962"/>
    </source>
</evidence>
<dbReference type="GO" id="GO:0005634">
    <property type="term" value="C:nucleus"/>
    <property type="evidence" value="ECO:0007669"/>
    <property type="project" value="UniProtKB-SubCell"/>
</dbReference>
<dbReference type="Proteomes" id="UP000002605">
    <property type="component" value="Chromosome R"/>
</dbReference>
<evidence type="ECO:0000256" key="4">
    <source>
        <dbReference type="ARBA" id="ARBA00023242"/>
    </source>
</evidence>
<dbReference type="AlphaFoldDB" id="B9WMC8"/>
<keyword evidence="4" id="KW-0539">Nucleus</keyword>
<name>B9WMC8_CANDC</name>
<protein>
    <submittedName>
        <fullName evidence="9">Meiotic nuclear division protein, putative</fullName>
    </submittedName>
</protein>
<feature type="domain" description="Mnd1 HTH" evidence="7">
    <location>
        <begin position="62"/>
        <end position="121"/>
    </location>
</feature>
<dbReference type="CGD" id="CAL0000165279">
    <property type="gene designation" value="Cd36_32900"/>
</dbReference>
<keyword evidence="3 5" id="KW-0175">Coiled coil</keyword>
<dbReference type="KEGG" id="cdu:CD36_32900"/>
<comment type="similarity">
    <text evidence="2">Belongs to the MND1 family.</text>
</comment>
<dbReference type="RefSeq" id="XP_002422237.1">
    <property type="nucleotide sequence ID" value="XM_002422192.1"/>
</dbReference>
<dbReference type="PIRSF" id="PIRSF026991">
    <property type="entry name" value="Mnd1"/>
    <property type="match status" value="1"/>
</dbReference>
<organism evidence="9 10">
    <name type="scientific">Candida dubliniensis (strain CD36 / ATCC MYA-646 / CBS 7987 / NCPF 3949 / NRRL Y-17841)</name>
    <name type="common">Yeast</name>
    <dbReference type="NCBI Taxonomy" id="573826"/>
    <lineage>
        <taxon>Eukaryota</taxon>
        <taxon>Fungi</taxon>
        <taxon>Dikarya</taxon>
        <taxon>Ascomycota</taxon>
        <taxon>Saccharomycotina</taxon>
        <taxon>Pichiomycetes</taxon>
        <taxon>Debaryomycetaceae</taxon>
        <taxon>Candida/Lodderomyces clade</taxon>
        <taxon>Candida</taxon>
    </lineage>
</organism>
<keyword evidence="6" id="KW-1133">Transmembrane helix</keyword>
<dbReference type="GO" id="GO:0007131">
    <property type="term" value="P:reciprocal meiotic recombination"/>
    <property type="evidence" value="ECO:0007669"/>
    <property type="project" value="InterPro"/>
</dbReference>
<evidence type="ECO:0000256" key="3">
    <source>
        <dbReference type="ARBA" id="ARBA00023054"/>
    </source>
</evidence>
<reference evidence="9 10" key="1">
    <citation type="journal article" date="2009" name="Genome Res.">
        <title>Comparative genomics of the fungal pathogens Candida dubliniensis and Candida albicans.</title>
        <authorList>
            <person name="Jackson A.P."/>
            <person name="Gamble J.A."/>
            <person name="Yeomans T."/>
            <person name="Moran G.P."/>
            <person name="Saunders D."/>
            <person name="Harris D."/>
            <person name="Aslett M."/>
            <person name="Barrell J.F."/>
            <person name="Butler G."/>
            <person name="Citiulo F."/>
            <person name="Coleman D.C."/>
            <person name="de Groot P.W.J."/>
            <person name="Goodwin T.J."/>
            <person name="Quail M.A."/>
            <person name="McQuillan J."/>
            <person name="Munro C.A."/>
            <person name="Pain A."/>
            <person name="Poulter R.T."/>
            <person name="Rajandream M.A."/>
            <person name="Renauld H."/>
            <person name="Spiering M.J."/>
            <person name="Tivey A."/>
            <person name="Gow N.A.R."/>
            <person name="Barrell B."/>
            <person name="Sullivan D.J."/>
            <person name="Berriman M."/>
        </authorList>
    </citation>
    <scope>NUCLEOTIDE SEQUENCE [LARGE SCALE GENOMIC DNA]</scope>
    <source>
        <strain evidence="10">CD36 / ATCC MYA-646 / CBS 7987 / NCPF 3949 / NRRL Y-17841</strain>
    </source>
</reference>
<proteinExistence type="inferred from homology"/>
<dbReference type="eggNOG" id="KOG3433">
    <property type="taxonomic scope" value="Eukaryota"/>
</dbReference>
<feature type="coiled-coil region" evidence="5">
    <location>
        <begin position="125"/>
        <end position="193"/>
    </location>
</feature>
<keyword evidence="6" id="KW-0472">Membrane</keyword>
<gene>
    <name evidence="8" type="ordered locus">Cd36_32900</name>
    <name evidence="9" type="ORF">CD36_32900</name>
</gene>
<keyword evidence="10" id="KW-1185">Reference proteome</keyword>
<dbReference type="EMBL" id="FM992695">
    <property type="protein sequence ID" value="CAX40241.1"/>
    <property type="molecule type" value="Genomic_DNA"/>
</dbReference>
<keyword evidence="6" id="KW-0812">Transmembrane</keyword>
<feature type="transmembrane region" description="Helical" evidence="6">
    <location>
        <begin position="12"/>
        <end position="31"/>
    </location>
</feature>
<accession>B9WMC8</accession>
<evidence type="ECO:0000256" key="6">
    <source>
        <dbReference type="SAM" id="Phobius"/>
    </source>
</evidence>
<dbReference type="Pfam" id="PF03962">
    <property type="entry name" value="Mnd1"/>
    <property type="match status" value="1"/>
</dbReference>
<evidence type="ECO:0000256" key="2">
    <source>
        <dbReference type="ARBA" id="ARBA00005981"/>
    </source>
</evidence>
<dbReference type="GeneID" id="8049386"/>
<dbReference type="GO" id="GO:0003690">
    <property type="term" value="F:double-stranded DNA binding"/>
    <property type="evidence" value="ECO:0007669"/>
    <property type="project" value="InterPro"/>
</dbReference>
<evidence type="ECO:0000313" key="8">
    <source>
        <dbReference type="CGD" id="CAL0000165279"/>
    </source>
</evidence>
<evidence type="ECO:0000313" key="10">
    <source>
        <dbReference type="Proteomes" id="UP000002605"/>
    </source>
</evidence>
<dbReference type="HOGENOM" id="CLU_080628_3_1_1"/>
<evidence type="ECO:0000256" key="1">
    <source>
        <dbReference type="ARBA" id="ARBA00004123"/>
    </source>
</evidence>
<sequence length="241" mass="28191">MYIKQFMMLSFFYTIFLHTKFIGWSFFFFFGNTHGLCFSYCVNDSTMPSKKGLNQEEKLSALLNWFQANHLFYTLKEIESKASKHCKIPPIQLKELVLTLVEEGLVEQDRCGTTNLYWSFPYSQHKKQQDTYNRLKKTITSLEIEKDALVCRCKDETSVRNQDHERTNKIQFCDQLSQRIGSLQSQLQLIKESESVGDLVSSLDFFNDSIDDIICYLSRQTGITITALKTEFELPLEFEKI</sequence>
<comment type="subcellular location">
    <subcellularLocation>
        <location evidence="1">Nucleus</location>
    </subcellularLocation>
</comment>
<dbReference type="OrthoDB" id="9978204at2759"/>
<dbReference type="VEuPathDB" id="FungiDB:CD36_32900"/>
<dbReference type="InterPro" id="IPR040453">
    <property type="entry name" value="Mnd1_HTH"/>
</dbReference>
<dbReference type="InterPro" id="IPR005647">
    <property type="entry name" value="Mnd1"/>
</dbReference>